<dbReference type="GO" id="GO:0016491">
    <property type="term" value="F:oxidoreductase activity"/>
    <property type="evidence" value="ECO:0007669"/>
    <property type="project" value="UniProtKB-KW"/>
</dbReference>
<dbReference type="AlphaFoldDB" id="A0A5P1FK84"/>
<evidence type="ECO:0000256" key="2">
    <source>
        <dbReference type="ARBA" id="ARBA00022857"/>
    </source>
</evidence>
<proteinExistence type="inferred from homology"/>
<sequence length="155" mass="17277">MPLFRQSATIARILNVSSRLALQKNVTNPSIKNLLQDEETLSEGKIEHMISQFLDDVYKGTWKDKGWPKVWTDYSISKLALYAHSKLLAKQNKGRNISVNCFCPGFTRTAMTGGRGDRTAEEAAEVGARIALLPPHCLLSGEFFKISTHSLTPKL</sequence>
<dbReference type="Pfam" id="PF00106">
    <property type="entry name" value="adh_short"/>
    <property type="match status" value="1"/>
</dbReference>
<keyword evidence="2" id="KW-0521">NADP</keyword>
<evidence type="ECO:0008006" key="6">
    <source>
        <dbReference type="Google" id="ProtNLM"/>
    </source>
</evidence>
<accession>A0A5P1FK84</accession>
<evidence type="ECO:0000313" key="5">
    <source>
        <dbReference type="Proteomes" id="UP000243459"/>
    </source>
</evidence>
<name>A0A5P1FK84_ASPOF</name>
<organism evidence="4 5">
    <name type="scientific">Asparagus officinalis</name>
    <name type="common">Garden asparagus</name>
    <dbReference type="NCBI Taxonomy" id="4686"/>
    <lineage>
        <taxon>Eukaryota</taxon>
        <taxon>Viridiplantae</taxon>
        <taxon>Streptophyta</taxon>
        <taxon>Embryophyta</taxon>
        <taxon>Tracheophyta</taxon>
        <taxon>Spermatophyta</taxon>
        <taxon>Magnoliopsida</taxon>
        <taxon>Liliopsida</taxon>
        <taxon>Asparagales</taxon>
        <taxon>Asparagaceae</taxon>
        <taxon>Asparagoideae</taxon>
        <taxon>Asparagus</taxon>
    </lineage>
</organism>
<dbReference type="InterPro" id="IPR036291">
    <property type="entry name" value="NAD(P)-bd_dom_sf"/>
</dbReference>
<dbReference type="Gene3D" id="3.40.50.720">
    <property type="entry name" value="NAD(P)-binding Rossmann-like Domain"/>
    <property type="match status" value="1"/>
</dbReference>
<comment type="similarity">
    <text evidence="1">Belongs to the short-chain dehydrogenases/reductases (SDR) family.</text>
</comment>
<evidence type="ECO:0000313" key="4">
    <source>
        <dbReference type="EMBL" id="ONK77349.1"/>
    </source>
</evidence>
<dbReference type="EMBL" id="CM007382">
    <property type="protein sequence ID" value="ONK77349.1"/>
    <property type="molecule type" value="Genomic_DNA"/>
</dbReference>
<dbReference type="SUPFAM" id="SSF51735">
    <property type="entry name" value="NAD(P)-binding Rossmann-fold domains"/>
    <property type="match status" value="1"/>
</dbReference>
<dbReference type="PANTHER" id="PTHR43490">
    <property type="entry name" value="(+)-NEOMENTHOL DEHYDROGENASE"/>
    <property type="match status" value="1"/>
</dbReference>
<keyword evidence="5" id="KW-1185">Reference proteome</keyword>
<dbReference type="Proteomes" id="UP000243459">
    <property type="component" value="Chromosome 2"/>
</dbReference>
<dbReference type="InterPro" id="IPR002347">
    <property type="entry name" value="SDR_fam"/>
</dbReference>
<gene>
    <name evidence="4" type="ORF">A4U43_C02F5610</name>
</gene>
<keyword evidence="3" id="KW-0560">Oxidoreductase</keyword>
<dbReference type="PANTHER" id="PTHR43490:SF60">
    <property type="entry name" value="NAD(P)-BINDING ROSSMANN-FOLD SUPERFAMILY PROTEIN"/>
    <property type="match status" value="1"/>
</dbReference>
<dbReference type="OMA" id="FKISTHS"/>
<evidence type="ECO:0000256" key="1">
    <source>
        <dbReference type="ARBA" id="ARBA00006484"/>
    </source>
</evidence>
<protein>
    <recommendedName>
        <fullName evidence="6">NAD-dependent epimerase/dehydratase domain-containing protein</fullName>
    </recommendedName>
</protein>
<dbReference type="Gramene" id="ONK77349">
    <property type="protein sequence ID" value="ONK77349"/>
    <property type="gene ID" value="A4U43_C02F5610"/>
</dbReference>
<dbReference type="GO" id="GO:0016020">
    <property type="term" value="C:membrane"/>
    <property type="evidence" value="ECO:0007669"/>
    <property type="project" value="TreeGrafter"/>
</dbReference>
<evidence type="ECO:0000256" key="3">
    <source>
        <dbReference type="ARBA" id="ARBA00023002"/>
    </source>
</evidence>
<dbReference type="PRINTS" id="PR00081">
    <property type="entry name" value="GDHRDH"/>
</dbReference>
<reference evidence="5" key="1">
    <citation type="journal article" date="2017" name="Nat. Commun.">
        <title>The asparagus genome sheds light on the origin and evolution of a young Y chromosome.</title>
        <authorList>
            <person name="Harkess A."/>
            <person name="Zhou J."/>
            <person name="Xu C."/>
            <person name="Bowers J.E."/>
            <person name="Van der Hulst R."/>
            <person name="Ayyampalayam S."/>
            <person name="Mercati F."/>
            <person name="Riccardi P."/>
            <person name="McKain M.R."/>
            <person name="Kakrana A."/>
            <person name="Tang H."/>
            <person name="Ray J."/>
            <person name="Groenendijk J."/>
            <person name="Arikit S."/>
            <person name="Mathioni S.M."/>
            <person name="Nakano M."/>
            <person name="Shan H."/>
            <person name="Telgmann-Rauber A."/>
            <person name="Kanno A."/>
            <person name="Yue Z."/>
            <person name="Chen H."/>
            <person name="Li W."/>
            <person name="Chen Y."/>
            <person name="Xu X."/>
            <person name="Zhang Y."/>
            <person name="Luo S."/>
            <person name="Chen H."/>
            <person name="Gao J."/>
            <person name="Mao Z."/>
            <person name="Pires J.C."/>
            <person name="Luo M."/>
            <person name="Kudrna D."/>
            <person name="Wing R.A."/>
            <person name="Meyers B.C."/>
            <person name="Yi K."/>
            <person name="Kong H."/>
            <person name="Lavrijsen P."/>
            <person name="Sunseri F."/>
            <person name="Falavigna A."/>
            <person name="Ye Y."/>
            <person name="Leebens-Mack J.H."/>
            <person name="Chen G."/>
        </authorList>
    </citation>
    <scope>NUCLEOTIDE SEQUENCE [LARGE SCALE GENOMIC DNA]</scope>
    <source>
        <strain evidence="5">cv. DH0086</strain>
    </source>
</reference>